<accession>A0ABQ9GA49</accession>
<dbReference type="EMBL" id="JARBHB010000014">
    <property type="protein sequence ID" value="KAJ8868303.1"/>
    <property type="molecule type" value="Genomic_DNA"/>
</dbReference>
<evidence type="ECO:0000313" key="1">
    <source>
        <dbReference type="EMBL" id="KAJ8868303.1"/>
    </source>
</evidence>
<organism evidence="1 2">
    <name type="scientific">Dryococelus australis</name>
    <dbReference type="NCBI Taxonomy" id="614101"/>
    <lineage>
        <taxon>Eukaryota</taxon>
        <taxon>Metazoa</taxon>
        <taxon>Ecdysozoa</taxon>
        <taxon>Arthropoda</taxon>
        <taxon>Hexapoda</taxon>
        <taxon>Insecta</taxon>
        <taxon>Pterygota</taxon>
        <taxon>Neoptera</taxon>
        <taxon>Polyneoptera</taxon>
        <taxon>Phasmatodea</taxon>
        <taxon>Verophasmatodea</taxon>
        <taxon>Anareolatae</taxon>
        <taxon>Phasmatidae</taxon>
        <taxon>Eurycanthinae</taxon>
        <taxon>Dryococelus</taxon>
    </lineage>
</organism>
<name>A0ABQ9GA49_9NEOP</name>
<proteinExistence type="predicted"/>
<comment type="caution">
    <text evidence="1">The sequence shown here is derived from an EMBL/GenBank/DDBJ whole genome shotgun (WGS) entry which is preliminary data.</text>
</comment>
<keyword evidence="2" id="KW-1185">Reference proteome</keyword>
<sequence length="160" mass="18464">MEDKENPFKGEQNVKTTKCSRCNRKYAFGNCPAYGKKYFQCGKENHFSSVCRFKSVKEVCKTCRNDKWDELFVDSIVKGSEIKSNVIRSWMEILKIGNEMVKFKTDTESEVNIISKNVEKISMTKTNVILEAYEGTQIKPLGKVELECETSNKFVVLEFL</sequence>
<protein>
    <submittedName>
        <fullName evidence="1">Uncharacterized protein</fullName>
    </submittedName>
</protein>
<gene>
    <name evidence="1" type="ORF">PR048_029819</name>
</gene>
<evidence type="ECO:0000313" key="2">
    <source>
        <dbReference type="Proteomes" id="UP001159363"/>
    </source>
</evidence>
<reference evidence="1 2" key="1">
    <citation type="submission" date="2023-02" db="EMBL/GenBank/DDBJ databases">
        <title>LHISI_Scaffold_Assembly.</title>
        <authorList>
            <person name="Stuart O.P."/>
            <person name="Cleave R."/>
            <person name="Magrath M.J.L."/>
            <person name="Mikheyev A.S."/>
        </authorList>
    </citation>
    <scope>NUCLEOTIDE SEQUENCE [LARGE SCALE GENOMIC DNA]</scope>
    <source>
        <strain evidence="1">Daus_M_001</strain>
        <tissue evidence="1">Leg muscle</tissue>
    </source>
</reference>
<dbReference type="Proteomes" id="UP001159363">
    <property type="component" value="Chromosome 13"/>
</dbReference>